<dbReference type="AlphaFoldDB" id="A0A8J7YJ02"/>
<evidence type="ECO:0000313" key="1">
    <source>
        <dbReference type="EMBL" id="MBX8631612.1"/>
    </source>
</evidence>
<dbReference type="Gene3D" id="1.10.260.40">
    <property type="entry name" value="lambda repressor-like DNA-binding domains"/>
    <property type="match status" value="1"/>
</dbReference>
<evidence type="ECO:0000313" key="2">
    <source>
        <dbReference type="EMBL" id="MBX8643968.1"/>
    </source>
</evidence>
<name>A0A8J7YJ02_9ARCH</name>
<gene>
    <name evidence="1" type="ORF">J9259_03700</name>
    <name evidence="2" type="ORF">KIY12_04505</name>
</gene>
<accession>A0A8J7YJ02</accession>
<sequence>MMHLPSELEAMAVIPALRSMLARELLSKGAMNQTQVAALLGITQAAVSNYMTGARGKDAQYLNDPEIRVRVSILASLLDARPDSRTVARGLTDLTEFIRKHRLMCVIHKEVDPDLDVDTCHICDG</sequence>
<dbReference type="EMBL" id="JAGVSJ010000006">
    <property type="protein sequence ID" value="MBX8631612.1"/>
    <property type="molecule type" value="Genomic_DNA"/>
</dbReference>
<dbReference type="Proteomes" id="UP000750197">
    <property type="component" value="Unassembled WGS sequence"/>
</dbReference>
<dbReference type="InterPro" id="IPR001387">
    <property type="entry name" value="Cro/C1-type_HTH"/>
</dbReference>
<dbReference type="PANTHER" id="PTHR40730">
    <property type="entry name" value="TRANSCRIPTIONAL REGULATOR PROTEIN-LIKE PROTEIN"/>
    <property type="match status" value="1"/>
</dbReference>
<dbReference type="SUPFAM" id="SSF47413">
    <property type="entry name" value="lambda repressor-like DNA-binding domains"/>
    <property type="match status" value="1"/>
</dbReference>
<reference evidence="1" key="1">
    <citation type="submission" date="2021-04" db="EMBL/GenBank/DDBJ databases">
        <title>Genomic insights into ecological role and evolution of a novel Thermoplasmata order Candidatus Sysuiplasmatales.</title>
        <authorList>
            <person name="Yuan Y."/>
        </authorList>
    </citation>
    <scope>NUCLEOTIDE SEQUENCE</scope>
    <source>
        <strain evidence="2">TUT19-bin139</strain>
        <strain evidence="1">YP2-bin.285</strain>
    </source>
</reference>
<dbReference type="CDD" id="cd00093">
    <property type="entry name" value="HTH_XRE"/>
    <property type="match status" value="1"/>
</dbReference>
<dbReference type="Proteomes" id="UP000716004">
    <property type="component" value="Unassembled WGS sequence"/>
</dbReference>
<protein>
    <recommendedName>
        <fullName evidence="4">HTH cro/C1-type domain-containing protein</fullName>
    </recommendedName>
</protein>
<organism evidence="1 3">
    <name type="scientific">Candidatus Sysuiplasma superficiale</name>
    <dbReference type="NCBI Taxonomy" id="2823368"/>
    <lineage>
        <taxon>Archaea</taxon>
        <taxon>Methanobacteriati</taxon>
        <taxon>Thermoplasmatota</taxon>
        <taxon>Thermoplasmata</taxon>
        <taxon>Candidatus Sysuiplasmatales</taxon>
        <taxon>Candidatus Sysuiplasmataceae</taxon>
        <taxon>Candidatus Sysuiplasma</taxon>
    </lineage>
</organism>
<evidence type="ECO:0000313" key="3">
    <source>
        <dbReference type="Proteomes" id="UP000716004"/>
    </source>
</evidence>
<dbReference type="GO" id="GO:0003677">
    <property type="term" value="F:DNA binding"/>
    <property type="evidence" value="ECO:0007669"/>
    <property type="project" value="InterPro"/>
</dbReference>
<dbReference type="EMBL" id="JAHEAC010000031">
    <property type="protein sequence ID" value="MBX8643968.1"/>
    <property type="molecule type" value="Genomic_DNA"/>
</dbReference>
<comment type="caution">
    <text evidence="1">The sequence shown here is derived from an EMBL/GenBank/DDBJ whole genome shotgun (WGS) entry which is preliminary data.</text>
</comment>
<evidence type="ECO:0008006" key="4">
    <source>
        <dbReference type="Google" id="ProtNLM"/>
    </source>
</evidence>
<dbReference type="InterPro" id="IPR010982">
    <property type="entry name" value="Lambda_DNA-bd_dom_sf"/>
</dbReference>
<dbReference type="PANTHER" id="PTHR40730:SF4">
    <property type="entry name" value="TRANSCRIPTIONAL REGULATOR"/>
    <property type="match status" value="1"/>
</dbReference>
<proteinExistence type="predicted"/>